<evidence type="ECO:0000313" key="2">
    <source>
        <dbReference type="EMBL" id="KAJ6994457.1"/>
    </source>
</evidence>
<accession>A0AAD6W0G1</accession>
<gene>
    <name evidence="2" type="ORF">NC653_017318</name>
</gene>
<comment type="caution">
    <text evidence="2">The sequence shown here is derived from an EMBL/GenBank/DDBJ whole genome shotgun (WGS) entry which is preliminary data.</text>
</comment>
<dbReference type="AlphaFoldDB" id="A0AAD6W0G1"/>
<evidence type="ECO:0000313" key="3">
    <source>
        <dbReference type="Proteomes" id="UP001164929"/>
    </source>
</evidence>
<dbReference type="Proteomes" id="UP001164929">
    <property type="component" value="Chromosome 6"/>
</dbReference>
<keyword evidence="1" id="KW-0472">Membrane</keyword>
<protein>
    <submittedName>
        <fullName evidence="2">Uncharacterized protein</fullName>
    </submittedName>
</protein>
<keyword evidence="1" id="KW-0812">Transmembrane</keyword>
<reference evidence="2" key="1">
    <citation type="journal article" date="2023" name="Mol. Ecol. Resour.">
        <title>Chromosome-level genome assembly of a triploid poplar Populus alba 'Berolinensis'.</title>
        <authorList>
            <person name="Chen S."/>
            <person name="Yu Y."/>
            <person name="Wang X."/>
            <person name="Wang S."/>
            <person name="Zhang T."/>
            <person name="Zhou Y."/>
            <person name="He R."/>
            <person name="Meng N."/>
            <person name="Wang Y."/>
            <person name="Liu W."/>
            <person name="Liu Z."/>
            <person name="Liu J."/>
            <person name="Guo Q."/>
            <person name="Huang H."/>
            <person name="Sederoff R.R."/>
            <person name="Wang G."/>
            <person name="Qu G."/>
            <person name="Chen S."/>
        </authorList>
    </citation>
    <scope>NUCLEOTIDE SEQUENCE</scope>
    <source>
        <strain evidence="2">SC-2020</strain>
    </source>
</reference>
<feature type="transmembrane region" description="Helical" evidence="1">
    <location>
        <begin position="29"/>
        <end position="49"/>
    </location>
</feature>
<keyword evidence="3" id="KW-1185">Reference proteome</keyword>
<sequence length="51" mass="5753">MAKISAMVKHANKPFNASQLQNFLPCVQIVSRLEVLFTSILFLFLVGFLQV</sequence>
<evidence type="ECO:0000256" key="1">
    <source>
        <dbReference type="SAM" id="Phobius"/>
    </source>
</evidence>
<keyword evidence="1" id="KW-1133">Transmembrane helix</keyword>
<name>A0AAD6W0G1_9ROSI</name>
<proteinExistence type="predicted"/>
<dbReference type="EMBL" id="JAQIZT010000006">
    <property type="protein sequence ID" value="KAJ6994457.1"/>
    <property type="molecule type" value="Genomic_DNA"/>
</dbReference>
<organism evidence="2 3">
    <name type="scientific">Populus alba x Populus x berolinensis</name>
    <dbReference type="NCBI Taxonomy" id="444605"/>
    <lineage>
        <taxon>Eukaryota</taxon>
        <taxon>Viridiplantae</taxon>
        <taxon>Streptophyta</taxon>
        <taxon>Embryophyta</taxon>
        <taxon>Tracheophyta</taxon>
        <taxon>Spermatophyta</taxon>
        <taxon>Magnoliopsida</taxon>
        <taxon>eudicotyledons</taxon>
        <taxon>Gunneridae</taxon>
        <taxon>Pentapetalae</taxon>
        <taxon>rosids</taxon>
        <taxon>fabids</taxon>
        <taxon>Malpighiales</taxon>
        <taxon>Salicaceae</taxon>
        <taxon>Saliceae</taxon>
        <taxon>Populus</taxon>
    </lineage>
</organism>